<dbReference type="PIRSF" id="PIRSF001365">
    <property type="entry name" value="DHDPS"/>
    <property type="match status" value="1"/>
</dbReference>
<feature type="binding site" evidence="4">
    <location>
        <position position="214"/>
    </location>
    <ligand>
        <name>pyruvate</name>
        <dbReference type="ChEBI" id="CHEBI:15361"/>
    </ligand>
</feature>
<dbReference type="PANTHER" id="PTHR12128:SF67">
    <property type="entry name" value="BLR3884 PROTEIN"/>
    <property type="match status" value="1"/>
</dbReference>
<dbReference type="OrthoDB" id="7157803at2"/>
<dbReference type="SMART" id="SM01130">
    <property type="entry name" value="DHDPS"/>
    <property type="match status" value="1"/>
</dbReference>
<dbReference type="RefSeq" id="WP_054211210.1">
    <property type="nucleotide sequence ID" value="NZ_LGSZ01000058.1"/>
</dbReference>
<protein>
    <submittedName>
        <fullName evidence="5">Dihydrodipicolinate synthase</fullName>
    </submittedName>
</protein>
<organism evidence="5 6">
    <name type="scientific">Bosea vaviloviae</name>
    <dbReference type="NCBI Taxonomy" id="1526658"/>
    <lineage>
        <taxon>Bacteria</taxon>
        <taxon>Pseudomonadati</taxon>
        <taxon>Pseudomonadota</taxon>
        <taxon>Alphaproteobacteria</taxon>
        <taxon>Hyphomicrobiales</taxon>
        <taxon>Boseaceae</taxon>
        <taxon>Bosea</taxon>
    </lineage>
</organism>
<dbReference type="Proteomes" id="UP000037822">
    <property type="component" value="Unassembled WGS sequence"/>
</dbReference>
<dbReference type="AlphaFoldDB" id="A0A0N0MA44"/>
<feature type="active site" description="Proton donor/acceptor" evidence="3">
    <location>
        <position position="143"/>
    </location>
</feature>
<proteinExistence type="inferred from homology"/>
<keyword evidence="1 2" id="KW-0456">Lyase</keyword>
<dbReference type="GO" id="GO:0008840">
    <property type="term" value="F:4-hydroxy-tetrahydrodipicolinate synthase activity"/>
    <property type="evidence" value="ECO:0007669"/>
    <property type="project" value="TreeGrafter"/>
</dbReference>
<evidence type="ECO:0000256" key="2">
    <source>
        <dbReference type="PIRNR" id="PIRNR001365"/>
    </source>
</evidence>
<dbReference type="PATRIC" id="fig|1526658.3.peg.3569"/>
<name>A0A0N0MA44_9HYPH</name>
<dbReference type="Gene3D" id="3.20.20.70">
    <property type="entry name" value="Aldolase class I"/>
    <property type="match status" value="1"/>
</dbReference>
<comment type="similarity">
    <text evidence="2">Belongs to the DapA family.</text>
</comment>
<dbReference type="Pfam" id="PF00701">
    <property type="entry name" value="DHDPS"/>
    <property type="match status" value="1"/>
</dbReference>
<keyword evidence="6" id="KW-1185">Reference proteome</keyword>
<dbReference type="InterPro" id="IPR002220">
    <property type="entry name" value="DapA-like"/>
</dbReference>
<dbReference type="PANTHER" id="PTHR12128">
    <property type="entry name" value="DIHYDRODIPICOLINATE SYNTHASE"/>
    <property type="match status" value="1"/>
</dbReference>
<feature type="binding site" evidence="4">
    <location>
        <position position="50"/>
    </location>
    <ligand>
        <name>pyruvate</name>
        <dbReference type="ChEBI" id="CHEBI:15361"/>
    </ligand>
</feature>
<evidence type="ECO:0000313" key="5">
    <source>
        <dbReference type="EMBL" id="KPH77780.1"/>
    </source>
</evidence>
<dbReference type="PRINTS" id="PR00146">
    <property type="entry name" value="DHPICSNTHASE"/>
</dbReference>
<sequence length="298" mass="31301">MSIDPNRFGLSCAITTPMREGGAVDLPRLVKHARHVLAEGCDSVTLFGTTGEGAALGLPARGAMMGALIGAGIDPARQIYAGIAASSLHEAVEQGRLALDAGAKGLLLAPPFYFKGVSDEGLYRWFSQYFEQLDASVRNVILYHIPSVTAVAISIDLVQRLKTAFPGIVAGVKDSSGSYANTEALLKAHGELAILVGDERQLAKAVRNGAQGSICGVANLVPQLLRPMVYEGKDSPVVNALVDEICSHPVLASVKALVGHVHGDSGYGAMRAPLEALDEGTRQRLFAAFDRITMAKAA</sequence>
<dbReference type="SUPFAM" id="SSF51569">
    <property type="entry name" value="Aldolase"/>
    <property type="match status" value="1"/>
</dbReference>
<evidence type="ECO:0000256" key="4">
    <source>
        <dbReference type="PIRSR" id="PIRSR001365-2"/>
    </source>
</evidence>
<evidence type="ECO:0000313" key="6">
    <source>
        <dbReference type="Proteomes" id="UP000037822"/>
    </source>
</evidence>
<gene>
    <name evidence="5" type="ORF">AE618_22030</name>
</gene>
<reference evidence="5 6" key="1">
    <citation type="submission" date="2015-07" db="EMBL/GenBank/DDBJ databases">
        <title>Whole genome sequencing of Bosea vaviloviae isolated from cave pool.</title>
        <authorList>
            <person name="Tan N.E.H."/>
            <person name="Lee Y.P."/>
            <person name="Gan H.M."/>
            <person name="Barton H."/>
            <person name="Savka M.A."/>
        </authorList>
    </citation>
    <scope>NUCLEOTIDE SEQUENCE [LARGE SCALE GENOMIC DNA]</scope>
    <source>
        <strain evidence="5 6">SD260</strain>
    </source>
</reference>
<evidence type="ECO:0000256" key="1">
    <source>
        <dbReference type="ARBA" id="ARBA00023239"/>
    </source>
</evidence>
<comment type="caution">
    <text evidence="5">The sequence shown here is derived from an EMBL/GenBank/DDBJ whole genome shotgun (WGS) entry which is preliminary data.</text>
</comment>
<evidence type="ECO:0000256" key="3">
    <source>
        <dbReference type="PIRSR" id="PIRSR001365-1"/>
    </source>
</evidence>
<dbReference type="EMBL" id="LGSZ01000058">
    <property type="protein sequence ID" value="KPH77780.1"/>
    <property type="molecule type" value="Genomic_DNA"/>
</dbReference>
<dbReference type="InterPro" id="IPR013785">
    <property type="entry name" value="Aldolase_TIM"/>
</dbReference>
<feature type="active site" description="Schiff-base intermediate with substrate" evidence="3">
    <location>
        <position position="173"/>
    </location>
</feature>
<dbReference type="CDD" id="cd00408">
    <property type="entry name" value="DHDPS-like"/>
    <property type="match status" value="1"/>
</dbReference>
<accession>A0A0N0MA44</accession>